<gene>
    <name evidence="1" type="ORF">SAMN05660865_00366</name>
</gene>
<name>A0A1H5SJE0_9CLOT</name>
<dbReference type="NCBIfam" id="TIGR01484">
    <property type="entry name" value="HAD-SF-IIB"/>
    <property type="match status" value="1"/>
</dbReference>
<dbReference type="PANTHER" id="PTHR10000">
    <property type="entry name" value="PHOSPHOSERINE PHOSPHATASE"/>
    <property type="match status" value="1"/>
</dbReference>
<dbReference type="SFLD" id="SFLDS00003">
    <property type="entry name" value="Haloacid_Dehalogenase"/>
    <property type="match status" value="1"/>
</dbReference>
<protein>
    <recommendedName>
        <fullName evidence="3">Cof subfamily of IIB subfamily of haloacid dehalogenase superfamily/HAD-superfamily hydrolase, subfamily IIB</fullName>
    </recommendedName>
</protein>
<dbReference type="PANTHER" id="PTHR10000:SF8">
    <property type="entry name" value="HAD SUPERFAMILY HYDROLASE-LIKE, TYPE 3"/>
    <property type="match status" value="1"/>
</dbReference>
<dbReference type="Pfam" id="PF08282">
    <property type="entry name" value="Hydrolase_3"/>
    <property type="match status" value="1"/>
</dbReference>
<dbReference type="PROSITE" id="PS01229">
    <property type="entry name" value="COF_2"/>
    <property type="match status" value="1"/>
</dbReference>
<dbReference type="SFLD" id="SFLDG01144">
    <property type="entry name" value="C2.B.4:_PGP_Like"/>
    <property type="match status" value="1"/>
</dbReference>
<dbReference type="InterPro" id="IPR000150">
    <property type="entry name" value="Cof"/>
</dbReference>
<accession>A0A1H5SJE0</accession>
<dbReference type="InterPro" id="IPR023214">
    <property type="entry name" value="HAD_sf"/>
</dbReference>
<dbReference type="SUPFAM" id="SSF56784">
    <property type="entry name" value="HAD-like"/>
    <property type="match status" value="1"/>
</dbReference>
<keyword evidence="2" id="KW-1185">Reference proteome</keyword>
<dbReference type="GO" id="GO:0000287">
    <property type="term" value="F:magnesium ion binding"/>
    <property type="evidence" value="ECO:0007669"/>
    <property type="project" value="TreeGrafter"/>
</dbReference>
<reference evidence="2" key="1">
    <citation type="submission" date="2016-10" db="EMBL/GenBank/DDBJ databases">
        <authorList>
            <person name="Varghese N."/>
            <person name="Submissions S."/>
        </authorList>
    </citation>
    <scope>NUCLEOTIDE SEQUENCE [LARGE SCALE GENOMIC DNA]</scope>
    <source>
        <strain evidence="2">DSM 5463</strain>
    </source>
</reference>
<dbReference type="Proteomes" id="UP000242850">
    <property type="component" value="Unassembled WGS sequence"/>
</dbReference>
<dbReference type="OrthoDB" id="9781413at2"/>
<dbReference type="SFLD" id="SFLDG01140">
    <property type="entry name" value="C2.B:_Phosphomannomutase_and_P"/>
    <property type="match status" value="1"/>
</dbReference>
<dbReference type="GO" id="GO:0016791">
    <property type="term" value="F:phosphatase activity"/>
    <property type="evidence" value="ECO:0007669"/>
    <property type="project" value="UniProtKB-ARBA"/>
</dbReference>
<dbReference type="Gene3D" id="3.40.50.1000">
    <property type="entry name" value="HAD superfamily/HAD-like"/>
    <property type="match status" value="1"/>
</dbReference>
<dbReference type="CDD" id="cd07516">
    <property type="entry name" value="HAD_Pase"/>
    <property type="match status" value="1"/>
</dbReference>
<dbReference type="GO" id="GO:0005829">
    <property type="term" value="C:cytosol"/>
    <property type="evidence" value="ECO:0007669"/>
    <property type="project" value="TreeGrafter"/>
</dbReference>
<sequence>MRYKMIAMDMDGTLLNNKKEITERTKKALKKANEKGINLVVCTGRIFTSALFYAKLIGTKAPIIASNGAYIREKDENKVIYKKCLEKEDAKKIISLAEENGFYPQVFTVDTIYSRKLIYSSKNYSLWNEQIPKEDRVNIEIVDDLYKVVDQNDILKIVVMSEELEKLFKLKSFIKDNIDVSVYSSLENNFEVMARGISKGNAVKILADFYKISPEEVICIGDNENDISMIQYAGLGVAMGNATEDLKLVADLVIDTNDNDGIAKFLEEYIL</sequence>
<evidence type="ECO:0000313" key="2">
    <source>
        <dbReference type="Proteomes" id="UP000242850"/>
    </source>
</evidence>
<dbReference type="InterPro" id="IPR036412">
    <property type="entry name" value="HAD-like_sf"/>
</dbReference>
<dbReference type="RefSeq" id="WP_103895385.1">
    <property type="nucleotide sequence ID" value="NZ_FNUK01000003.1"/>
</dbReference>
<organism evidence="1 2">
    <name type="scientific">Caloramator fervidus</name>
    <dbReference type="NCBI Taxonomy" id="29344"/>
    <lineage>
        <taxon>Bacteria</taxon>
        <taxon>Bacillati</taxon>
        <taxon>Bacillota</taxon>
        <taxon>Clostridia</taxon>
        <taxon>Eubacteriales</taxon>
        <taxon>Clostridiaceae</taxon>
        <taxon>Caloramator</taxon>
    </lineage>
</organism>
<dbReference type="AlphaFoldDB" id="A0A1H5SJE0"/>
<evidence type="ECO:0008006" key="3">
    <source>
        <dbReference type="Google" id="ProtNLM"/>
    </source>
</evidence>
<dbReference type="NCBIfam" id="TIGR00099">
    <property type="entry name" value="Cof-subfamily"/>
    <property type="match status" value="1"/>
</dbReference>
<proteinExistence type="predicted"/>
<dbReference type="EMBL" id="FNUK01000003">
    <property type="protein sequence ID" value="SEF50534.1"/>
    <property type="molecule type" value="Genomic_DNA"/>
</dbReference>
<evidence type="ECO:0000313" key="1">
    <source>
        <dbReference type="EMBL" id="SEF50534.1"/>
    </source>
</evidence>
<dbReference type="Gene3D" id="3.30.1240.10">
    <property type="match status" value="1"/>
</dbReference>
<dbReference type="InterPro" id="IPR006379">
    <property type="entry name" value="HAD-SF_hydro_IIB"/>
</dbReference>